<organism evidence="1 2">
    <name type="scientific">Micrococcus terreus</name>
    <dbReference type="NCBI Taxonomy" id="574650"/>
    <lineage>
        <taxon>Bacteria</taxon>
        <taxon>Bacillati</taxon>
        <taxon>Actinomycetota</taxon>
        <taxon>Actinomycetes</taxon>
        <taxon>Micrococcales</taxon>
        <taxon>Micrococcaceae</taxon>
        <taxon>Micrococcus</taxon>
    </lineage>
</organism>
<dbReference type="EMBL" id="FPCG01000004">
    <property type="protein sequence ID" value="SFV22412.1"/>
    <property type="molecule type" value="Genomic_DNA"/>
</dbReference>
<gene>
    <name evidence="1" type="ORF">SAMN04487966_104111</name>
</gene>
<dbReference type="RefSeq" id="WP_091696310.1">
    <property type="nucleotide sequence ID" value="NZ_FPCG01000004.1"/>
</dbReference>
<proteinExistence type="predicted"/>
<accession>A0A1I7MKF2</accession>
<keyword evidence="2" id="KW-1185">Reference proteome</keyword>
<evidence type="ECO:0000313" key="2">
    <source>
        <dbReference type="Proteomes" id="UP000198881"/>
    </source>
</evidence>
<protein>
    <submittedName>
        <fullName evidence="1">Uncharacterized protein</fullName>
    </submittedName>
</protein>
<reference evidence="1 2" key="1">
    <citation type="submission" date="2016-10" db="EMBL/GenBank/DDBJ databases">
        <authorList>
            <person name="de Groot N.N."/>
        </authorList>
    </citation>
    <scope>NUCLEOTIDE SEQUENCE [LARGE SCALE GENOMIC DNA]</scope>
    <source>
        <strain evidence="1 2">CGMCC 1.7054</strain>
    </source>
</reference>
<name>A0A1I7MKF2_9MICC</name>
<dbReference type="AlphaFoldDB" id="A0A1I7MKF2"/>
<dbReference type="OrthoDB" id="4966427at2"/>
<sequence length="213" mass="23183">MERWETMYFEGRRAGFLLRSVQDGVLTTRTAFGGARPGEHRAGPAERFLSESTITLSAGATVQGWRACTFQDSSATQRVSVDRERAGLDRDALPSYGEWMLLQQLAAQGTSGAEYIRLEESQFFTGTLAPSPARMVRRGAEPVQRPDGQTLVADRVEVLSHGLVLATHWLAGEQVVMSDWGGPAVSVPVDSLAQALEGMDDNMTAFALRGFGF</sequence>
<dbReference type="Proteomes" id="UP000198881">
    <property type="component" value="Unassembled WGS sequence"/>
</dbReference>
<evidence type="ECO:0000313" key="1">
    <source>
        <dbReference type="EMBL" id="SFV22412.1"/>
    </source>
</evidence>